<dbReference type="Pfam" id="PF01928">
    <property type="entry name" value="CYTH"/>
    <property type="match status" value="1"/>
</dbReference>
<dbReference type="PANTHER" id="PTHR40114">
    <property type="entry name" value="SLR0698 PROTEIN"/>
    <property type="match status" value="1"/>
</dbReference>
<dbReference type="AlphaFoldDB" id="A0A0F7JVQ2"/>
<organism evidence="3 4">
    <name type="scientific">Sedimenticola thiotaurini</name>
    <dbReference type="NCBI Taxonomy" id="1543721"/>
    <lineage>
        <taxon>Bacteria</taxon>
        <taxon>Pseudomonadati</taxon>
        <taxon>Pseudomonadota</taxon>
        <taxon>Gammaproteobacteria</taxon>
        <taxon>Chromatiales</taxon>
        <taxon>Sedimenticolaceae</taxon>
        <taxon>Sedimenticola</taxon>
    </lineage>
</organism>
<evidence type="ECO:0000256" key="1">
    <source>
        <dbReference type="PIRSR" id="PIRSR016487-1"/>
    </source>
</evidence>
<dbReference type="InterPro" id="IPR023577">
    <property type="entry name" value="CYTH_domain"/>
</dbReference>
<dbReference type="PIRSF" id="PIRSF016487">
    <property type="entry name" value="CYTH_UCP016487"/>
    <property type="match status" value="1"/>
</dbReference>
<dbReference type="InterPro" id="IPR012042">
    <property type="entry name" value="NeuTTM/CthTTM-like"/>
</dbReference>
<dbReference type="CDD" id="cd07891">
    <property type="entry name" value="CYTH-like_CthTTM-like_1"/>
    <property type="match status" value="1"/>
</dbReference>
<reference evidence="3 4" key="1">
    <citation type="journal article" date="2015" name="Genome Announc.">
        <title>Complete Genome Sequence of Sedimenticola thiotaurini Strain SIP-G1, a Polyphosphate- and Polyhydroxyalkanoate-Accumulating Sulfur-Oxidizing Gammaproteobacterium Isolated from Salt Marsh Sediments.</title>
        <authorList>
            <person name="Flood B.E."/>
            <person name="Jones D.S."/>
            <person name="Bailey J.V."/>
        </authorList>
    </citation>
    <scope>NUCLEOTIDE SEQUENCE [LARGE SCALE GENOMIC DNA]</scope>
    <source>
        <strain evidence="3 4">SIP-G1</strain>
    </source>
</reference>
<dbReference type="PANTHER" id="PTHR40114:SF1">
    <property type="entry name" value="SLR0698 PROTEIN"/>
    <property type="match status" value="1"/>
</dbReference>
<feature type="domain" description="CYTH" evidence="2">
    <location>
        <begin position="2"/>
        <end position="149"/>
    </location>
</feature>
<feature type="active site" description="Proton acceptor" evidence="1">
    <location>
        <position position="30"/>
    </location>
</feature>
<dbReference type="InterPro" id="IPR033469">
    <property type="entry name" value="CYTH-like_dom_sf"/>
</dbReference>
<sequence>MALEIERKYLVINDKWKENIVSESVLKQGYIANQPNATVRVRIAKGAAYLNIKSATKGISRAEFEYQIPLEDAEQILEQVAEQPFIDKTRYKVRWGNHIWDLDLFAGENQGLVMAEVELDSEDESFELPPWAGEEVSGDPRYYNASLVKHPYSKW</sequence>
<dbReference type="SUPFAM" id="SSF55154">
    <property type="entry name" value="CYTH-like phosphatases"/>
    <property type="match status" value="1"/>
</dbReference>
<protein>
    <submittedName>
        <fullName evidence="3">Adenylate cyclase</fullName>
    </submittedName>
</protein>
<proteinExistence type="predicted"/>
<evidence type="ECO:0000259" key="2">
    <source>
        <dbReference type="PROSITE" id="PS51707"/>
    </source>
</evidence>
<dbReference type="KEGG" id="seds:AAY24_03925"/>
<dbReference type="RefSeq" id="WP_046858583.1">
    <property type="nucleotide sequence ID" value="NZ_CP011412.1"/>
</dbReference>
<dbReference type="PATRIC" id="fig|1543721.4.peg.821"/>
<evidence type="ECO:0000313" key="4">
    <source>
        <dbReference type="Proteomes" id="UP000034410"/>
    </source>
</evidence>
<dbReference type="OrthoDB" id="9805588at2"/>
<dbReference type="Gene3D" id="2.40.320.10">
    <property type="entry name" value="Hypothetical Protein Pfu-838710-001"/>
    <property type="match status" value="1"/>
</dbReference>
<name>A0A0F7JVQ2_9GAMM</name>
<dbReference type="SMART" id="SM01118">
    <property type="entry name" value="CYTH"/>
    <property type="match status" value="1"/>
</dbReference>
<gene>
    <name evidence="3" type="ORF">AAY24_03925</name>
</gene>
<dbReference type="EMBL" id="CP011412">
    <property type="protein sequence ID" value="AKH19647.1"/>
    <property type="molecule type" value="Genomic_DNA"/>
</dbReference>
<dbReference type="Proteomes" id="UP000034410">
    <property type="component" value="Chromosome"/>
</dbReference>
<evidence type="ECO:0000313" key="3">
    <source>
        <dbReference type="EMBL" id="AKH19647.1"/>
    </source>
</evidence>
<accession>A0A0F7JVQ2</accession>
<dbReference type="PROSITE" id="PS51707">
    <property type="entry name" value="CYTH"/>
    <property type="match status" value="1"/>
</dbReference>
<keyword evidence="4" id="KW-1185">Reference proteome</keyword>